<dbReference type="AlphaFoldDB" id="A0A5K1FFD0"/>
<sequence length="138" mass="15038">MIKNNQSFNCKEPWGCTHKCKNLQVFEVIDESDEEEEEPSQDTVPPSPNEAKTDTSASETIEGTCHALTEPKRPNVMRVVGKIGKHNVVVLLDSGATHNFISEEAAQAVGCPLEEQQPISVMVGDGSKLICTQKCKGI</sequence>
<name>A0A5K1FFD0_9MAGN</name>
<dbReference type="GO" id="GO:0004190">
    <property type="term" value="F:aspartic-type endopeptidase activity"/>
    <property type="evidence" value="ECO:0007669"/>
    <property type="project" value="InterPro"/>
</dbReference>
<dbReference type="SUPFAM" id="SSF50630">
    <property type="entry name" value="Acid proteases"/>
    <property type="match status" value="1"/>
</dbReference>
<dbReference type="Gramene" id="NC8G0149140.1">
    <property type="protein sequence ID" value="NC8G0149140.1:cds"/>
    <property type="gene ID" value="NC8G0149140"/>
</dbReference>
<dbReference type="CDD" id="cd00303">
    <property type="entry name" value="retropepsin_like"/>
    <property type="match status" value="1"/>
</dbReference>
<evidence type="ECO:0000256" key="1">
    <source>
        <dbReference type="SAM" id="MobiDB-lite"/>
    </source>
</evidence>
<accession>A0A5K1FFD0</accession>
<feature type="compositionally biased region" description="Acidic residues" evidence="1">
    <location>
        <begin position="29"/>
        <end position="40"/>
    </location>
</feature>
<protein>
    <submittedName>
        <fullName evidence="2">Uncharacterized protein</fullName>
    </submittedName>
</protein>
<reference evidence="2" key="1">
    <citation type="submission" date="2019-09" db="EMBL/GenBank/DDBJ databases">
        <authorList>
            <person name="Zhang L."/>
        </authorList>
    </citation>
    <scope>NUCLEOTIDE SEQUENCE</scope>
</reference>
<dbReference type="Gene3D" id="2.40.70.10">
    <property type="entry name" value="Acid Proteases"/>
    <property type="match status" value="1"/>
</dbReference>
<evidence type="ECO:0000313" key="2">
    <source>
        <dbReference type="EMBL" id="VVW61849.1"/>
    </source>
</evidence>
<dbReference type="InterPro" id="IPR001969">
    <property type="entry name" value="Aspartic_peptidase_AS"/>
</dbReference>
<dbReference type="InterPro" id="IPR021109">
    <property type="entry name" value="Peptidase_aspartic_dom_sf"/>
</dbReference>
<gene>
    <name evidence="2" type="ORF">NYM_LOCUS24937</name>
</gene>
<proteinExistence type="predicted"/>
<dbReference type="Pfam" id="PF13975">
    <property type="entry name" value="gag-asp_proteas"/>
    <property type="match status" value="1"/>
</dbReference>
<feature type="region of interest" description="Disordered" evidence="1">
    <location>
        <begin position="29"/>
        <end position="68"/>
    </location>
</feature>
<dbReference type="PROSITE" id="PS00141">
    <property type="entry name" value="ASP_PROTEASE"/>
    <property type="match status" value="1"/>
</dbReference>
<dbReference type="GO" id="GO:0006508">
    <property type="term" value="P:proteolysis"/>
    <property type="evidence" value="ECO:0007669"/>
    <property type="project" value="InterPro"/>
</dbReference>
<organism evidence="2">
    <name type="scientific">Nymphaea colorata</name>
    <name type="common">pocket water lily</name>
    <dbReference type="NCBI Taxonomy" id="210225"/>
    <lineage>
        <taxon>Eukaryota</taxon>
        <taxon>Viridiplantae</taxon>
        <taxon>Streptophyta</taxon>
        <taxon>Embryophyta</taxon>
        <taxon>Tracheophyta</taxon>
        <taxon>Spermatophyta</taxon>
        <taxon>Magnoliopsida</taxon>
        <taxon>Nymphaeales</taxon>
        <taxon>Nymphaeaceae</taxon>
        <taxon>Nymphaea</taxon>
    </lineage>
</organism>
<dbReference type="EMBL" id="LR721786">
    <property type="protein sequence ID" value="VVW61849.1"/>
    <property type="molecule type" value="Genomic_DNA"/>
</dbReference>